<dbReference type="HAMAP" id="MF_00337">
    <property type="entry name" value="Exonuc_7_S"/>
    <property type="match status" value="1"/>
</dbReference>
<evidence type="ECO:0000313" key="7">
    <source>
        <dbReference type="EMBL" id="PLX60943.1"/>
    </source>
</evidence>
<reference evidence="7 8" key="1">
    <citation type="submission" date="2017-11" db="EMBL/GenBank/DDBJ databases">
        <title>Genome-resolved metagenomics identifies genetic mobility, metabolic interactions, and unexpected diversity in perchlorate-reducing communities.</title>
        <authorList>
            <person name="Barnum T.P."/>
            <person name="Figueroa I.A."/>
            <person name="Carlstrom C.I."/>
            <person name="Lucas L.N."/>
            <person name="Engelbrektson A.L."/>
            <person name="Coates J.D."/>
        </authorList>
    </citation>
    <scope>NUCLEOTIDE SEQUENCE [LARGE SCALE GENOMIC DNA]</scope>
    <source>
        <strain evidence="7">BM301</strain>
    </source>
</reference>
<dbReference type="EC" id="3.1.11.6" evidence="6"/>
<dbReference type="PANTHER" id="PTHR34137:SF1">
    <property type="entry name" value="EXODEOXYRIBONUCLEASE 7 SMALL SUBUNIT"/>
    <property type="match status" value="1"/>
</dbReference>
<evidence type="ECO:0000256" key="1">
    <source>
        <dbReference type="ARBA" id="ARBA00009998"/>
    </source>
</evidence>
<keyword evidence="5 6" id="KW-0269">Exonuclease</keyword>
<protein>
    <recommendedName>
        <fullName evidence="6">Exodeoxyribonuclease 7 small subunit</fullName>
        <ecNumber evidence="6">3.1.11.6</ecNumber>
    </recommendedName>
    <alternativeName>
        <fullName evidence="6">Exodeoxyribonuclease VII small subunit</fullName>
        <shortName evidence="6">Exonuclease VII small subunit</shortName>
    </alternativeName>
</protein>
<evidence type="ECO:0000256" key="4">
    <source>
        <dbReference type="ARBA" id="ARBA00022801"/>
    </source>
</evidence>
<dbReference type="NCBIfam" id="NF002140">
    <property type="entry name" value="PRK00977.1-4"/>
    <property type="match status" value="1"/>
</dbReference>
<comment type="function">
    <text evidence="6">Bidirectionally degrades single-stranded DNA into large acid-insoluble oligonucleotides, which are then degraded further into small acid-soluble oligonucleotides.</text>
</comment>
<organism evidence="7 8">
    <name type="scientific">Sedimenticola selenatireducens</name>
    <dbReference type="NCBI Taxonomy" id="191960"/>
    <lineage>
        <taxon>Bacteria</taxon>
        <taxon>Pseudomonadati</taxon>
        <taxon>Pseudomonadota</taxon>
        <taxon>Gammaproteobacteria</taxon>
        <taxon>Chromatiales</taxon>
        <taxon>Sedimenticolaceae</taxon>
        <taxon>Sedimenticola</taxon>
    </lineage>
</organism>
<evidence type="ECO:0000256" key="5">
    <source>
        <dbReference type="ARBA" id="ARBA00022839"/>
    </source>
</evidence>
<dbReference type="GO" id="GO:0009318">
    <property type="term" value="C:exodeoxyribonuclease VII complex"/>
    <property type="evidence" value="ECO:0007669"/>
    <property type="project" value="UniProtKB-UniRule"/>
</dbReference>
<dbReference type="GO" id="GO:0005829">
    <property type="term" value="C:cytosol"/>
    <property type="evidence" value="ECO:0007669"/>
    <property type="project" value="TreeGrafter"/>
</dbReference>
<sequence>MRGAASRPADEAESVSVRCPLLQQHRLTATLPLVKVYPCKPTTSRTVPKKEPVINENSEPSFEQALSELESLVETLEQGDLSLEESLKSFERGVALTRTCQMALKESEQKVQILSDQRIDAEPEPFDRDN</sequence>
<dbReference type="AlphaFoldDB" id="A0A2N6CUT5"/>
<evidence type="ECO:0000313" key="8">
    <source>
        <dbReference type="Proteomes" id="UP000235015"/>
    </source>
</evidence>
<dbReference type="EMBL" id="PKUN01000022">
    <property type="protein sequence ID" value="PLX60943.1"/>
    <property type="molecule type" value="Genomic_DNA"/>
</dbReference>
<dbReference type="InterPro" id="IPR037004">
    <property type="entry name" value="Exonuc_VII_ssu_sf"/>
</dbReference>
<evidence type="ECO:0000256" key="3">
    <source>
        <dbReference type="ARBA" id="ARBA00022722"/>
    </source>
</evidence>
<comment type="subcellular location">
    <subcellularLocation>
        <location evidence="6">Cytoplasm</location>
    </subcellularLocation>
</comment>
<evidence type="ECO:0000256" key="2">
    <source>
        <dbReference type="ARBA" id="ARBA00022490"/>
    </source>
</evidence>
<gene>
    <name evidence="6" type="primary">xseB</name>
    <name evidence="7" type="ORF">C0630_12810</name>
</gene>
<dbReference type="STRING" id="1111735.GCA_000428045_00106"/>
<dbReference type="SUPFAM" id="SSF116842">
    <property type="entry name" value="XseB-like"/>
    <property type="match status" value="1"/>
</dbReference>
<comment type="subunit">
    <text evidence="6">Heterooligomer composed of large and small subunits.</text>
</comment>
<keyword evidence="2 6" id="KW-0963">Cytoplasm</keyword>
<accession>A0A2N6CUT5</accession>
<dbReference type="InterPro" id="IPR003761">
    <property type="entry name" value="Exonuc_VII_S"/>
</dbReference>
<keyword evidence="4 6" id="KW-0378">Hydrolase</keyword>
<comment type="caution">
    <text evidence="7">The sequence shown here is derived from an EMBL/GenBank/DDBJ whole genome shotgun (WGS) entry which is preliminary data.</text>
</comment>
<comment type="catalytic activity">
    <reaction evidence="6">
        <text>Exonucleolytic cleavage in either 5'- to 3'- or 3'- to 5'-direction to yield nucleoside 5'-phosphates.</text>
        <dbReference type="EC" id="3.1.11.6"/>
    </reaction>
</comment>
<keyword evidence="3 6" id="KW-0540">Nuclease</keyword>
<dbReference type="GO" id="GO:0006308">
    <property type="term" value="P:DNA catabolic process"/>
    <property type="evidence" value="ECO:0007669"/>
    <property type="project" value="UniProtKB-UniRule"/>
</dbReference>
<dbReference type="PANTHER" id="PTHR34137">
    <property type="entry name" value="EXODEOXYRIBONUCLEASE 7 SMALL SUBUNIT"/>
    <property type="match status" value="1"/>
</dbReference>
<proteinExistence type="inferred from homology"/>
<dbReference type="NCBIfam" id="TIGR01280">
    <property type="entry name" value="xseB"/>
    <property type="match status" value="1"/>
</dbReference>
<dbReference type="GO" id="GO:0008855">
    <property type="term" value="F:exodeoxyribonuclease VII activity"/>
    <property type="evidence" value="ECO:0007669"/>
    <property type="project" value="UniProtKB-UniRule"/>
</dbReference>
<dbReference type="Proteomes" id="UP000235015">
    <property type="component" value="Unassembled WGS sequence"/>
</dbReference>
<name>A0A2N6CUT5_9GAMM</name>
<comment type="similarity">
    <text evidence="1 6">Belongs to the XseB family.</text>
</comment>
<dbReference type="Gene3D" id="1.10.287.1040">
    <property type="entry name" value="Exonuclease VII, small subunit"/>
    <property type="match status" value="1"/>
</dbReference>
<dbReference type="Pfam" id="PF02609">
    <property type="entry name" value="Exonuc_VII_S"/>
    <property type="match status" value="1"/>
</dbReference>
<evidence type="ECO:0000256" key="6">
    <source>
        <dbReference type="HAMAP-Rule" id="MF_00337"/>
    </source>
</evidence>